<dbReference type="NCBIfam" id="TIGR03026">
    <property type="entry name" value="NDP-sugDHase"/>
    <property type="match status" value="1"/>
</dbReference>
<dbReference type="Gene3D" id="1.20.5.100">
    <property type="entry name" value="Cytochrome c1, transmembrane anchor, C-terminal"/>
    <property type="match status" value="1"/>
</dbReference>
<dbReference type="InterPro" id="IPR008927">
    <property type="entry name" value="6-PGluconate_DH-like_C_sf"/>
</dbReference>
<dbReference type="EC" id="1.1.1.22" evidence="3 8"/>
<evidence type="ECO:0000313" key="10">
    <source>
        <dbReference type="EMBL" id="BDQ36082.1"/>
    </source>
</evidence>
<evidence type="ECO:0000256" key="2">
    <source>
        <dbReference type="ARBA" id="ARBA00006601"/>
    </source>
</evidence>
<organism evidence="10 11">
    <name type="scientific">Pseudodesulfovibrio nedwellii</name>
    <dbReference type="NCBI Taxonomy" id="2973072"/>
    <lineage>
        <taxon>Bacteria</taxon>
        <taxon>Pseudomonadati</taxon>
        <taxon>Thermodesulfobacteriota</taxon>
        <taxon>Desulfovibrionia</taxon>
        <taxon>Desulfovibrionales</taxon>
        <taxon>Desulfovibrionaceae</taxon>
    </lineage>
</organism>
<dbReference type="Pfam" id="PF03721">
    <property type="entry name" value="UDPG_MGDP_dh_N"/>
    <property type="match status" value="1"/>
</dbReference>
<dbReference type="InterPro" id="IPR014026">
    <property type="entry name" value="UDP-Glc/GDP-Man_DH_dimer"/>
</dbReference>
<proteinExistence type="inferred from homology"/>
<evidence type="ECO:0000256" key="7">
    <source>
        <dbReference type="ARBA" id="ARBA00047473"/>
    </source>
</evidence>
<keyword evidence="6 8" id="KW-0520">NAD</keyword>
<keyword evidence="11" id="KW-1185">Reference proteome</keyword>
<dbReference type="InterPro" id="IPR014027">
    <property type="entry name" value="UDP-Glc/GDP-Man_DH_C"/>
</dbReference>
<dbReference type="RefSeq" id="WP_281762006.1">
    <property type="nucleotide sequence ID" value="NZ_AP026709.1"/>
</dbReference>
<dbReference type="SMART" id="SM00984">
    <property type="entry name" value="UDPG_MGDP_dh_C"/>
    <property type="match status" value="1"/>
</dbReference>
<evidence type="ECO:0000256" key="6">
    <source>
        <dbReference type="ARBA" id="ARBA00023027"/>
    </source>
</evidence>
<reference evidence="10 11" key="1">
    <citation type="submission" date="2022-08" db="EMBL/GenBank/DDBJ databases">
        <title>Genome Sequence of the sulphate-reducing bacterium, Pseudodesulfovibrio sp. SYK.</title>
        <authorList>
            <person name="Kondo R."/>
            <person name="Kataoka T."/>
        </authorList>
    </citation>
    <scope>NUCLEOTIDE SEQUENCE [LARGE SCALE GENOMIC DNA]</scope>
    <source>
        <strain evidence="10 11">SYK</strain>
    </source>
</reference>
<dbReference type="EMBL" id="AP026709">
    <property type="protein sequence ID" value="BDQ36082.1"/>
    <property type="molecule type" value="Genomic_DNA"/>
</dbReference>
<evidence type="ECO:0000256" key="3">
    <source>
        <dbReference type="ARBA" id="ARBA00012954"/>
    </source>
</evidence>
<dbReference type="SUPFAM" id="SSF51735">
    <property type="entry name" value="NAD(P)-binding Rossmann-fold domains"/>
    <property type="match status" value="1"/>
</dbReference>
<dbReference type="SUPFAM" id="SSF52413">
    <property type="entry name" value="UDP-glucose/GDP-mannose dehydrogenase C-terminal domain"/>
    <property type="match status" value="1"/>
</dbReference>
<evidence type="ECO:0000256" key="5">
    <source>
        <dbReference type="ARBA" id="ARBA00023002"/>
    </source>
</evidence>
<dbReference type="PANTHER" id="PTHR43750:SF3">
    <property type="entry name" value="UDP-GLUCOSE 6-DEHYDROGENASE TUAD"/>
    <property type="match status" value="1"/>
</dbReference>
<dbReference type="InterPro" id="IPR028357">
    <property type="entry name" value="UDPglc_DH_bac"/>
</dbReference>
<sequence length="445" mass="48586">MNVCIVGTGYVGLVSAACFAEMGNNIYCVDVNPKVVETLRNGQVHIYEPGLEDFVKRNTEQGRLTFTTDLGEGLAEAEVVFITVGTPCGDDGSCDLSYVDAVAREIGQRMTSPKIVVDKSTVPVGTADRVRGIISGELEKRGESIDFDVVSNPEFLKEGDAVNDFMKPDRVIVGTEDENSAKALQNLYGPFARSREKLIVMGVRSAEMTKYAANCMLATKISFINEVANICERVGADVSEVRAGIGSDSRIGYSFIYPGVGYGGSCFPKDVKALIGTAAENGYDAKLIRSVDEVNNKQKHVLADKIKEYFEPQGGVKGRRLAVWGIAFKANTDDIREASAIEVIKDLTALGMTVRAFDPVANERAREEVGHLEGLEIMDDEYDVLDGADALAVVTDWNQFRDPDFERIKSAMKAPLVFDGRNLYQPERMGQAGFAYFSIGRMPVK</sequence>
<dbReference type="PANTHER" id="PTHR43750">
    <property type="entry name" value="UDP-GLUCOSE 6-DEHYDROGENASE TUAD"/>
    <property type="match status" value="1"/>
</dbReference>
<dbReference type="PIRSF" id="PIRSF500134">
    <property type="entry name" value="UDPglc_DH_bac"/>
    <property type="match status" value="1"/>
</dbReference>
<evidence type="ECO:0000256" key="8">
    <source>
        <dbReference type="PIRNR" id="PIRNR000124"/>
    </source>
</evidence>
<evidence type="ECO:0000259" key="9">
    <source>
        <dbReference type="SMART" id="SM00984"/>
    </source>
</evidence>
<dbReference type="InterPro" id="IPR017476">
    <property type="entry name" value="UDP-Glc/GDP-Man"/>
</dbReference>
<dbReference type="Proteomes" id="UP001317742">
    <property type="component" value="Chromosome"/>
</dbReference>
<dbReference type="InterPro" id="IPR036291">
    <property type="entry name" value="NAD(P)-bd_dom_sf"/>
</dbReference>
<dbReference type="PIRSF" id="PIRSF000124">
    <property type="entry name" value="UDPglc_GDPman_dh"/>
    <property type="match status" value="1"/>
</dbReference>
<name>A0ABN6S245_9BACT</name>
<gene>
    <name evidence="10" type="primary">ugd</name>
    <name evidence="10" type="ORF">SYK_04420</name>
</gene>
<protein>
    <recommendedName>
        <fullName evidence="4 8">UDP-glucose 6-dehydrogenase</fullName>
        <ecNumber evidence="3 8">1.1.1.22</ecNumber>
    </recommendedName>
</protein>
<accession>A0ABN6S245</accession>
<feature type="domain" description="UDP-glucose/GDP-mannose dehydrogenase C-terminal" evidence="9">
    <location>
        <begin position="322"/>
        <end position="426"/>
    </location>
</feature>
<dbReference type="Pfam" id="PF03720">
    <property type="entry name" value="UDPG_MGDP_dh_C"/>
    <property type="match status" value="1"/>
</dbReference>
<dbReference type="InterPro" id="IPR001732">
    <property type="entry name" value="UDP-Glc/GDP-Man_DH_N"/>
</dbReference>
<evidence type="ECO:0000256" key="1">
    <source>
        <dbReference type="ARBA" id="ARBA00004701"/>
    </source>
</evidence>
<keyword evidence="5 8" id="KW-0560">Oxidoreductase</keyword>
<comment type="pathway">
    <text evidence="1">Nucleotide-sugar biosynthesis; UDP-alpha-D-glucuronate biosynthesis; UDP-alpha-D-glucuronate from UDP-alpha-D-glucose: step 1/1.</text>
</comment>
<evidence type="ECO:0000256" key="4">
    <source>
        <dbReference type="ARBA" id="ARBA00015132"/>
    </source>
</evidence>
<dbReference type="SUPFAM" id="SSF48179">
    <property type="entry name" value="6-phosphogluconate dehydrogenase C-terminal domain-like"/>
    <property type="match status" value="1"/>
</dbReference>
<evidence type="ECO:0000313" key="11">
    <source>
        <dbReference type="Proteomes" id="UP001317742"/>
    </source>
</evidence>
<dbReference type="Gene3D" id="3.40.50.720">
    <property type="entry name" value="NAD(P)-binding Rossmann-like Domain"/>
    <property type="match status" value="2"/>
</dbReference>
<dbReference type="Pfam" id="PF00984">
    <property type="entry name" value="UDPG_MGDP_dh"/>
    <property type="match status" value="1"/>
</dbReference>
<dbReference type="InterPro" id="IPR036220">
    <property type="entry name" value="UDP-Glc/GDP-Man_DH_C_sf"/>
</dbReference>
<comment type="similarity">
    <text evidence="2 8">Belongs to the UDP-glucose/GDP-mannose dehydrogenase family.</text>
</comment>
<comment type="catalytic activity">
    <reaction evidence="7 8">
        <text>UDP-alpha-D-glucose + 2 NAD(+) + H2O = UDP-alpha-D-glucuronate + 2 NADH + 3 H(+)</text>
        <dbReference type="Rhea" id="RHEA:23596"/>
        <dbReference type="ChEBI" id="CHEBI:15377"/>
        <dbReference type="ChEBI" id="CHEBI:15378"/>
        <dbReference type="ChEBI" id="CHEBI:57540"/>
        <dbReference type="ChEBI" id="CHEBI:57945"/>
        <dbReference type="ChEBI" id="CHEBI:58052"/>
        <dbReference type="ChEBI" id="CHEBI:58885"/>
        <dbReference type="EC" id="1.1.1.22"/>
    </reaction>
</comment>